<name>A0A0B1TQD3_OESDE</name>
<dbReference type="GO" id="GO:0042981">
    <property type="term" value="P:regulation of apoptotic process"/>
    <property type="evidence" value="ECO:0007669"/>
    <property type="project" value="TreeGrafter"/>
</dbReference>
<protein>
    <submittedName>
        <fullName evidence="2">UDENN domain protein</fullName>
    </submittedName>
</protein>
<sequence length="139" mass="15862">MSDKEKELCPRLIDYLVVVGKRNRIRNTSKCSNDGSNHTSITYPEILRRYPTDDHKDFFLPTDVTVFCQPEGCVTLSSHSRRGQSRDPQFFVFMLTEKDSAKIRYGVCLNFYQCSEKRLLNTDKQGGGASGKKGFVLIL</sequence>
<keyword evidence="3" id="KW-1185">Reference proteome</keyword>
<dbReference type="InterPro" id="IPR037516">
    <property type="entry name" value="Tripartite_DENN"/>
</dbReference>
<dbReference type="PANTHER" id="PTHR13008">
    <property type="entry name" value="MAP-KINASE ACTIVATING DEATH DOMAIN PROTEIN MADD /DENN/AEX-3 C.ELEGANS"/>
    <property type="match status" value="1"/>
</dbReference>
<dbReference type="AlphaFoldDB" id="A0A0B1TQD3"/>
<dbReference type="Proteomes" id="UP000053660">
    <property type="component" value="Unassembled WGS sequence"/>
</dbReference>
<dbReference type="GO" id="GO:0005829">
    <property type="term" value="C:cytosol"/>
    <property type="evidence" value="ECO:0007669"/>
    <property type="project" value="TreeGrafter"/>
</dbReference>
<dbReference type="SMART" id="SM00800">
    <property type="entry name" value="uDENN"/>
    <property type="match status" value="1"/>
</dbReference>
<feature type="domain" description="UDENN" evidence="1">
    <location>
        <begin position="28"/>
        <end position="139"/>
    </location>
</feature>
<dbReference type="EMBL" id="KN549431">
    <property type="protein sequence ID" value="KHJ97590.1"/>
    <property type="molecule type" value="Genomic_DNA"/>
</dbReference>
<dbReference type="OrthoDB" id="6282239at2759"/>
<accession>A0A0B1TQD3</accession>
<dbReference type="GO" id="GO:0032483">
    <property type="term" value="P:regulation of Rab protein signal transduction"/>
    <property type="evidence" value="ECO:0007669"/>
    <property type="project" value="TreeGrafter"/>
</dbReference>
<reference evidence="2 3" key="1">
    <citation type="submission" date="2014-03" db="EMBL/GenBank/DDBJ databases">
        <title>Draft genome of the hookworm Oesophagostomum dentatum.</title>
        <authorList>
            <person name="Mitreva M."/>
        </authorList>
    </citation>
    <scope>NUCLEOTIDE SEQUENCE [LARGE SCALE GENOMIC DNA]</scope>
    <source>
        <strain evidence="2 3">OD-Hann</strain>
    </source>
</reference>
<dbReference type="InterPro" id="IPR039980">
    <property type="entry name" value="MADD"/>
</dbReference>
<proteinExistence type="predicted"/>
<dbReference type="PANTHER" id="PTHR13008:SF7">
    <property type="entry name" value="MAP KINASE-ACTIVATING DEATH DOMAIN PROTEIN"/>
    <property type="match status" value="1"/>
</dbReference>
<dbReference type="GO" id="GO:0005085">
    <property type="term" value="F:guanyl-nucleotide exchange factor activity"/>
    <property type="evidence" value="ECO:0007669"/>
    <property type="project" value="TreeGrafter"/>
</dbReference>
<organism evidence="2 3">
    <name type="scientific">Oesophagostomum dentatum</name>
    <name type="common">Nodular worm</name>
    <dbReference type="NCBI Taxonomy" id="61180"/>
    <lineage>
        <taxon>Eukaryota</taxon>
        <taxon>Metazoa</taxon>
        <taxon>Ecdysozoa</taxon>
        <taxon>Nematoda</taxon>
        <taxon>Chromadorea</taxon>
        <taxon>Rhabditida</taxon>
        <taxon>Rhabditina</taxon>
        <taxon>Rhabditomorpha</taxon>
        <taxon>Strongyloidea</taxon>
        <taxon>Strongylidae</taxon>
        <taxon>Oesophagostomum</taxon>
    </lineage>
</organism>
<evidence type="ECO:0000313" key="2">
    <source>
        <dbReference type="EMBL" id="KHJ97590.1"/>
    </source>
</evidence>
<dbReference type="Gene3D" id="3.30.450.200">
    <property type="match status" value="1"/>
</dbReference>
<dbReference type="PROSITE" id="PS50211">
    <property type="entry name" value="DENN"/>
    <property type="match status" value="1"/>
</dbReference>
<gene>
    <name evidence="2" type="ORF">OESDEN_02436</name>
</gene>
<dbReference type="InterPro" id="IPR005113">
    <property type="entry name" value="uDENN_dom"/>
</dbReference>
<evidence type="ECO:0000259" key="1">
    <source>
        <dbReference type="PROSITE" id="PS50211"/>
    </source>
</evidence>
<dbReference type="Pfam" id="PF03456">
    <property type="entry name" value="uDENN"/>
    <property type="match status" value="1"/>
</dbReference>
<evidence type="ECO:0000313" key="3">
    <source>
        <dbReference type="Proteomes" id="UP000053660"/>
    </source>
</evidence>